<dbReference type="Gene3D" id="3.40.50.1400">
    <property type="match status" value="2"/>
</dbReference>
<protein>
    <submittedName>
        <fullName evidence="3">Sirohydrochlorin chelatase</fullName>
    </submittedName>
</protein>
<dbReference type="PANTHER" id="PTHR33542:SF5">
    <property type="entry name" value="FERROCHELATASE CHE1"/>
    <property type="match status" value="1"/>
</dbReference>
<proteinExistence type="predicted"/>
<dbReference type="InterPro" id="IPR002762">
    <property type="entry name" value="CbiX-like"/>
</dbReference>
<evidence type="ECO:0000256" key="1">
    <source>
        <dbReference type="ARBA" id="ARBA00022723"/>
    </source>
</evidence>
<keyword evidence="2" id="KW-0456">Lyase</keyword>
<organism evidence="3 4">
    <name type="scientific">Brachybacterium rhamnosum</name>
    <dbReference type="NCBI Taxonomy" id="173361"/>
    <lineage>
        <taxon>Bacteria</taxon>
        <taxon>Bacillati</taxon>
        <taxon>Actinomycetota</taxon>
        <taxon>Actinomycetes</taxon>
        <taxon>Micrococcales</taxon>
        <taxon>Dermabacteraceae</taxon>
        <taxon>Brachybacterium</taxon>
    </lineage>
</organism>
<dbReference type="Proteomes" id="UP001597280">
    <property type="component" value="Unassembled WGS sequence"/>
</dbReference>
<evidence type="ECO:0000313" key="4">
    <source>
        <dbReference type="Proteomes" id="UP001597280"/>
    </source>
</evidence>
<keyword evidence="4" id="KW-1185">Reference proteome</keyword>
<dbReference type="PANTHER" id="PTHR33542">
    <property type="entry name" value="SIROHYDROCHLORIN FERROCHELATASE, CHLOROPLASTIC"/>
    <property type="match status" value="1"/>
</dbReference>
<dbReference type="RefSeq" id="WP_137770632.1">
    <property type="nucleotide sequence ID" value="NZ_BAAAIS010000003.1"/>
</dbReference>
<dbReference type="Pfam" id="PF01903">
    <property type="entry name" value="CbiX"/>
    <property type="match status" value="2"/>
</dbReference>
<dbReference type="InterPro" id="IPR050963">
    <property type="entry name" value="Sirohydro_Cobaltochel/CbiX"/>
</dbReference>
<accession>A0ABW4Q0R1</accession>
<reference evidence="4" key="1">
    <citation type="journal article" date="2019" name="Int. J. Syst. Evol. Microbiol.">
        <title>The Global Catalogue of Microorganisms (GCM) 10K type strain sequencing project: providing services to taxonomists for standard genome sequencing and annotation.</title>
        <authorList>
            <consortium name="The Broad Institute Genomics Platform"/>
            <consortium name="The Broad Institute Genome Sequencing Center for Infectious Disease"/>
            <person name="Wu L."/>
            <person name="Ma J."/>
        </authorList>
    </citation>
    <scope>NUCLEOTIDE SEQUENCE [LARGE SCALE GENOMIC DNA]</scope>
    <source>
        <strain evidence="4">JCM 11650</strain>
    </source>
</reference>
<sequence>MSIVIACSHGTRFAEGRAEIARVREALAAALPGDTVLEAFVDVEQPEVADVVARAVATARESAPASEDDTARSAEVVVVPLLLSTGFHTGVDIAGSVEPWPEAVAAAPIGPHPRLVLALRDRIADLSGNDAGHRPGDHVVLAAAGSSDPAAAVAVRQMRDLLARWLPCPVTIGYGAGAAPSIPDAVDCARSSGARRVIAVSYVLAPGHFANLVTAAGADLTTAPLGAHPAVVDVLVERRRAAASITAGPLAAV</sequence>
<evidence type="ECO:0000313" key="3">
    <source>
        <dbReference type="EMBL" id="MFD1836002.1"/>
    </source>
</evidence>
<gene>
    <name evidence="3" type="ORF">ACFSDA_13090</name>
</gene>
<dbReference type="SUPFAM" id="SSF53800">
    <property type="entry name" value="Chelatase"/>
    <property type="match status" value="1"/>
</dbReference>
<comment type="caution">
    <text evidence="3">The sequence shown here is derived from an EMBL/GenBank/DDBJ whole genome shotgun (WGS) entry which is preliminary data.</text>
</comment>
<dbReference type="EMBL" id="JBHUFL010000003">
    <property type="protein sequence ID" value="MFD1836002.1"/>
    <property type="molecule type" value="Genomic_DNA"/>
</dbReference>
<keyword evidence="1" id="KW-0479">Metal-binding</keyword>
<name>A0ABW4Q0R1_9MICO</name>
<evidence type="ECO:0000256" key="2">
    <source>
        <dbReference type="ARBA" id="ARBA00023239"/>
    </source>
</evidence>